<reference evidence="1 2" key="1">
    <citation type="submission" date="2018-09" db="EMBL/GenBank/DDBJ databases">
        <title>Paenibacillus aracenensis nov. sp. isolated from a cave in southern Spain.</title>
        <authorList>
            <person name="Jurado V."/>
            <person name="Gutierrez-Patricio S."/>
            <person name="Gonzalez-Pimentel J.L."/>
            <person name="Miller A.Z."/>
            <person name="Laiz L."/>
            <person name="Saiz-Jimenez C."/>
        </authorList>
    </citation>
    <scope>NUCLEOTIDE SEQUENCE [LARGE SCALE GENOMIC DNA]</scope>
    <source>
        <strain evidence="1 2">DSM 22867</strain>
    </source>
</reference>
<evidence type="ECO:0008006" key="3">
    <source>
        <dbReference type="Google" id="ProtNLM"/>
    </source>
</evidence>
<sequence length="69" mass="7632">MNDIKVSVGNLCACKEAAIRNAFAGRGALAAINVQEGMIYISYDSRLIYFVEMLEMIEEQGCSVKKLIK</sequence>
<keyword evidence="2" id="KW-1185">Reference proteome</keyword>
<evidence type="ECO:0000313" key="2">
    <source>
        <dbReference type="Proteomes" id="UP000266482"/>
    </source>
</evidence>
<evidence type="ECO:0000313" key="1">
    <source>
        <dbReference type="EMBL" id="RIX50104.1"/>
    </source>
</evidence>
<gene>
    <name evidence="1" type="ORF">D3P08_21380</name>
</gene>
<proteinExistence type="predicted"/>
<dbReference type="Proteomes" id="UP000266482">
    <property type="component" value="Unassembled WGS sequence"/>
</dbReference>
<comment type="caution">
    <text evidence="1">The sequence shown here is derived from an EMBL/GenBank/DDBJ whole genome shotgun (WGS) entry which is preliminary data.</text>
</comment>
<dbReference type="RefSeq" id="WP_119602153.1">
    <property type="nucleotide sequence ID" value="NZ_QXQA01000016.1"/>
</dbReference>
<protein>
    <recommendedName>
        <fullName evidence="3">Copper chaperone</fullName>
    </recommendedName>
</protein>
<dbReference type="AlphaFoldDB" id="A0A3A1UP28"/>
<accession>A0A3A1UP28</accession>
<name>A0A3A1UP28_9BACL</name>
<organism evidence="1 2">
    <name type="scientific">Paenibacillus nanensis</name>
    <dbReference type="NCBI Taxonomy" id="393251"/>
    <lineage>
        <taxon>Bacteria</taxon>
        <taxon>Bacillati</taxon>
        <taxon>Bacillota</taxon>
        <taxon>Bacilli</taxon>
        <taxon>Bacillales</taxon>
        <taxon>Paenibacillaceae</taxon>
        <taxon>Paenibacillus</taxon>
    </lineage>
</organism>
<dbReference type="EMBL" id="QXQA01000016">
    <property type="protein sequence ID" value="RIX50104.1"/>
    <property type="molecule type" value="Genomic_DNA"/>
</dbReference>